<gene>
    <name evidence="1" type="ORF">BN112_0027</name>
</gene>
<organism evidence="1 2">
    <name type="scientific">Bordetella bronchiseptica 253</name>
    <dbReference type="NCBI Taxonomy" id="568707"/>
    <lineage>
        <taxon>Bacteria</taxon>
        <taxon>Pseudomonadati</taxon>
        <taxon>Pseudomonadota</taxon>
        <taxon>Betaproteobacteria</taxon>
        <taxon>Burkholderiales</taxon>
        <taxon>Alcaligenaceae</taxon>
        <taxon>Bordetella</taxon>
    </lineage>
</organism>
<dbReference type="KEGG" id="bbh:BN112_0027"/>
<dbReference type="OrthoDB" id="6650149at2"/>
<dbReference type="Proteomes" id="UP000007564">
    <property type="component" value="Chromosome"/>
</dbReference>
<evidence type="ECO:0008006" key="3">
    <source>
        <dbReference type="Google" id="ProtNLM"/>
    </source>
</evidence>
<reference evidence="1 2" key="1">
    <citation type="journal article" date="2012" name="BMC Genomics">
        <title>Comparative genomics of the classical Bordetella subspecies: the evolution and exchange of virulence-associated diversity amongst closely related pathogens.</title>
        <authorList>
            <person name="Park J."/>
            <person name="Zhang Y."/>
            <person name="Buboltz A.M."/>
            <person name="Zhang X."/>
            <person name="Schuster S.C."/>
            <person name="Ahuja U."/>
            <person name="Liu M."/>
            <person name="Miller J.F."/>
            <person name="Sebaihia M."/>
            <person name="Bentley S.D."/>
            <person name="Parkhill J."/>
            <person name="Harvill E.T."/>
        </authorList>
    </citation>
    <scope>NUCLEOTIDE SEQUENCE [LARGE SCALE GENOMIC DNA]</scope>
    <source>
        <strain evidence="1 2">253</strain>
    </source>
</reference>
<dbReference type="AlphaFoldDB" id="A0A0C6NZD8"/>
<accession>A0A0C6NZD8</accession>
<dbReference type="HOGENOM" id="CLU_110248_1_0_4"/>
<dbReference type="RefSeq" id="WP_015039674.1">
    <property type="nucleotide sequence ID" value="NC_019382.1"/>
</dbReference>
<evidence type="ECO:0000313" key="2">
    <source>
        <dbReference type="Proteomes" id="UP000007564"/>
    </source>
</evidence>
<proteinExistence type="predicted"/>
<dbReference type="EMBL" id="HE965806">
    <property type="protein sequence ID" value="CCJ51945.1"/>
    <property type="molecule type" value="Genomic_DNA"/>
</dbReference>
<name>A0A0C6NZD8_BORBO</name>
<sequence>MSFTADLGKFAARAKGNIDTATRQATVLLAEGVIMKSPMDKGRFRANWQFSAAGIQRATSMAVDPDGQVTLHRLVADIKQTRAGGVTYLSNSLPYAVPLENGWSKQAPQGMVKLTAQEFQQYVSQAAKDANK</sequence>
<protein>
    <recommendedName>
        <fullName evidence="3">HK97 gp10 family phage protein</fullName>
    </recommendedName>
</protein>
<evidence type="ECO:0000313" key="1">
    <source>
        <dbReference type="EMBL" id="CCJ51945.1"/>
    </source>
</evidence>